<gene>
    <name evidence="3" type="ORF">VB774_22485</name>
</gene>
<name>A0ABU5TQT7_9CYAN</name>
<dbReference type="InterPro" id="IPR003675">
    <property type="entry name" value="Rce1/LyrA-like_dom"/>
</dbReference>
<keyword evidence="3" id="KW-0378">Hydrolase</keyword>
<evidence type="ECO:0000259" key="2">
    <source>
        <dbReference type="Pfam" id="PF02517"/>
    </source>
</evidence>
<dbReference type="Pfam" id="PF02517">
    <property type="entry name" value="Rce1-like"/>
    <property type="match status" value="1"/>
</dbReference>
<feature type="transmembrane region" description="Helical" evidence="1">
    <location>
        <begin position="180"/>
        <end position="200"/>
    </location>
</feature>
<proteinExistence type="predicted"/>
<sequence>MKQNKRSLNLIGFFLLYTFSISWLSWLIIIIGNRYFNALWYGEPLFWIPYTIGSWGAVISSYIVYRQFKEDFSDQSFVKYIFGKKIDRKVWLIFGLYTIWRLLMIWVAFGINKPIPILSIIINFPLLILLGGLEELGWRGILQPQLEKVINYLPSILIVGTIWSIWHLPLWMINGTVQSSFPFGLYLFSGIILTASFTTLYKYTNNLFLCVLSHAWFNGCIGLALYIGNDGVLQLNLNWKVIIAFSVELIVSIVLGIVYSRKNTLNNTFKTRKTTLLDNNHE</sequence>
<feature type="transmembrane region" description="Helical" evidence="1">
    <location>
        <begin position="90"/>
        <end position="109"/>
    </location>
</feature>
<dbReference type="EMBL" id="JAYGIE010000123">
    <property type="protein sequence ID" value="MEA5480411.1"/>
    <property type="molecule type" value="Genomic_DNA"/>
</dbReference>
<evidence type="ECO:0000313" key="3">
    <source>
        <dbReference type="EMBL" id="MEA5480411.1"/>
    </source>
</evidence>
<evidence type="ECO:0000313" key="4">
    <source>
        <dbReference type="Proteomes" id="UP001301388"/>
    </source>
</evidence>
<dbReference type="PANTHER" id="PTHR35797">
    <property type="entry name" value="PROTEASE-RELATED"/>
    <property type="match status" value="1"/>
</dbReference>
<keyword evidence="1" id="KW-0472">Membrane</keyword>
<keyword evidence="1" id="KW-0812">Transmembrane</keyword>
<reference evidence="3 4" key="1">
    <citation type="submission" date="2023-12" db="EMBL/GenBank/DDBJ databases">
        <title>Baltic Sea Cyanobacteria.</title>
        <authorList>
            <person name="Delbaje E."/>
            <person name="Fewer D.P."/>
            <person name="Shishido T.K."/>
        </authorList>
    </citation>
    <scope>NUCLEOTIDE SEQUENCE [LARGE SCALE GENOMIC DNA]</scope>
    <source>
        <strain evidence="3 4">UHCC 0370</strain>
    </source>
</reference>
<evidence type="ECO:0000256" key="1">
    <source>
        <dbReference type="SAM" id="Phobius"/>
    </source>
</evidence>
<keyword evidence="1" id="KW-1133">Transmembrane helix</keyword>
<accession>A0ABU5TQT7</accession>
<organism evidence="3 4">
    <name type="scientific">Pseudanabaena galeata UHCC 0370</name>
    <dbReference type="NCBI Taxonomy" id="3110310"/>
    <lineage>
        <taxon>Bacteria</taxon>
        <taxon>Bacillati</taxon>
        <taxon>Cyanobacteriota</taxon>
        <taxon>Cyanophyceae</taxon>
        <taxon>Pseudanabaenales</taxon>
        <taxon>Pseudanabaenaceae</taxon>
        <taxon>Pseudanabaena</taxon>
    </lineage>
</organism>
<feature type="transmembrane region" description="Helical" evidence="1">
    <location>
        <begin position="149"/>
        <end position="168"/>
    </location>
</feature>
<comment type="caution">
    <text evidence="3">The sequence shown here is derived from an EMBL/GenBank/DDBJ whole genome shotgun (WGS) entry which is preliminary data.</text>
</comment>
<dbReference type="InterPro" id="IPR042150">
    <property type="entry name" value="MmRce1-like"/>
</dbReference>
<dbReference type="PANTHER" id="PTHR35797:SF1">
    <property type="entry name" value="PROTEASE"/>
    <property type="match status" value="1"/>
</dbReference>
<dbReference type="EC" id="3.4.-.-" evidence="3"/>
<feature type="transmembrane region" description="Helical" evidence="1">
    <location>
        <begin position="207"/>
        <end position="227"/>
    </location>
</feature>
<feature type="domain" description="CAAX prenyl protease 2/Lysostaphin resistance protein A-like" evidence="2">
    <location>
        <begin position="121"/>
        <end position="219"/>
    </location>
</feature>
<protein>
    <submittedName>
        <fullName evidence="3">CPBP family intramembrane glutamic endopeptidase</fullName>
        <ecNumber evidence="3">3.4.-.-</ecNumber>
    </submittedName>
</protein>
<dbReference type="GO" id="GO:0016787">
    <property type="term" value="F:hydrolase activity"/>
    <property type="evidence" value="ECO:0007669"/>
    <property type="project" value="UniProtKB-KW"/>
</dbReference>
<feature type="transmembrane region" description="Helical" evidence="1">
    <location>
        <begin position="12"/>
        <end position="32"/>
    </location>
</feature>
<keyword evidence="4" id="KW-1185">Reference proteome</keyword>
<dbReference type="RefSeq" id="WP_323263412.1">
    <property type="nucleotide sequence ID" value="NZ_JAYGIE010000123.1"/>
</dbReference>
<feature type="transmembrane region" description="Helical" evidence="1">
    <location>
        <begin position="44"/>
        <end position="65"/>
    </location>
</feature>
<feature type="transmembrane region" description="Helical" evidence="1">
    <location>
        <begin position="115"/>
        <end position="137"/>
    </location>
</feature>
<feature type="transmembrane region" description="Helical" evidence="1">
    <location>
        <begin position="239"/>
        <end position="260"/>
    </location>
</feature>
<dbReference type="Proteomes" id="UP001301388">
    <property type="component" value="Unassembled WGS sequence"/>
</dbReference>